<gene>
    <name evidence="3" type="ORF">HOP40_26140</name>
</gene>
<protein>
    <recommendedName>
        <fullName evidence="2">Carbohydrate kinase PfkB domain-containing protein</fullName>
    </recommendedName>
</protein>
<reference evidence="3 4" key="1">
    <citation type="submission" date="2020-05" db="EMBL/GenBank/DDBJ databases">
        <authorList>
            <person name="Mo P."/>
        </authorList>
    </citation>
    <scope>NUCLEOTIDE SEQUENCE [LARGE SCALE GENOMIC DNA]</scope>
    <source>
        <strain evidence="3 4">Gen01</strain>
    </source>
</reference>
<dbReference type="GO" id="GO:0033785">
    <property type="term" value="F:heptose 7-phosphate kinase activity"/>
    <property type="evidence" value="ECO:0007669"/>
    <property type="project" value="TreeGrafter"/>
</dbReference>
<feature type="domain" description="Carbohydrate kinase PfkB" evidence="2">
    <location>
        <begin position="164"/>
        <end position="296"/>
    </location>
</feature>
<dbReference type="RefSeq" id="WP_172163178.1">
    <property type="nucleotide sequence ID" value="NZ_CP053564.1"/>
</dbReference>
<keyword evidence="4" id="KW-1185">Reference proteome</keyword>
<name>A0A6M6JPF4_9PSEU</name>
<organism evidence="3 4">
    <name type="scientific">Pseudonocardia broussonetiae</name>
    <dbReference type="NCBI Taxonomy" id="2736640"/>
    <lineage>
        <taxon>Bacteria</taxon>
        <taxon>Bacillati</taxon>
        <taxon>Actinomycetota</taxon>
        <taxon>Actinomycetes</taxon>
        <taxon>Pseudonocardiales</taxon>
        <taxon>Pseudonocardiaceae</taxon>
        <taxon>Pseudonocardia</taxon>
    </lineage>
</organism>
<feature type="compositionally biased region" description="Polar residues" evidence="1">
    <location>
        <begin position="308"/>
        <end position="320"/>
    </location>
</feature>
<dbReference type="KEGG" id="pbro:HOP40_26140"/>
<dbReference type="GO" id="GO:0005829">
    <property type="term" value="C:cytosol"/>
    <property type="evidence" value="ECO:0007669"/>
    <property type="project" value="TreeGrafter"/>
</dbReference>
<evidence type="ECO:0000313" key="3">
    <source>
        <dbReference type="EMBL" id="QJY48827.1"/>
    </source>
</evidence>
<proteinExistence type="predicted"/>
<dbReference type="PANTHER" id="PTHR46969:SF1">
    <property type="entry name" value="BIFUNCTIONAL PROTEIN HLDE"/>
    <property type="match status" value="1"/>
</dbReference>
<sequence length="320" mass="31967">MTGVVVVGDLLLDEDVDGRAERLCPDAPAPVLDVDAERDRPGGAGLAAVLLAASVPVRLVAALDEDDAARRLRGLLAGCVELVAGPGTGGTAVKTRLRADGRVLLRADRGAGRAASGFGRALGPALGGALRHSPGGGAVLVSDYGRGVAADARVRAALRSTRRPVVWDPHPRGGDPVPGTSVVTPNLSEACAVLGVPAPAPDDDEAVLRLADALRERWRVGAVVVTLGSRGAALHDGRRGDVVPAPPAVDGDPCGAGDRFAGELAAALGSGVALRRAVELGVAAASAFVAAGGAGTVRRTARGWGQPDSANSRSVRSAGA</sequence>
<evidence type="ECO:0000313" key="4">
    <source>
        <dbReference type="Proteomes" id="UP000505377"/>
    </source>
</evidence>
<dbReference type="AlphaFoldDB" id="A0A6M6JPF4"/>
<dbReference type="Proteomes" id="UP000505377">
    <property type="component" value="Chromosome"/>
</dbReference>
<dbReference type="InterPro" id="IPR029056">
    <property type="entry name" value="Ribokinase-like"/>
</dbReference>
<dbReference type="GO" id="GO:0033786">
    <property type="term" value="F:heptose-1-phosphate adenylyltransferase activity"/>
    <property type="evidence" value="ECO:0007669"/>
    <property type="project" value="TreeGrafter"/>
</dbReference>
<feature type="region of interest" description="Disordered" evidence="1">
    <location>
        <begin position="299"/>
        <end position="320"/>
    </location>
</feature>
<dbReference type="Gene3D" id="3.40.1190.20">
    <property type="match status" value="1"/>
</dbReference>
<accession>A0A6M6JPF4</accession>
<dbReference type="EMBL" id="CP053564">
    <property type="protein sequence ID" value="QJY48827.1"/>
    <property type="molecule type" value="Genomic_DNA"/>
</dbReference>
<dbReference type="SUPFAM" id="SSF53613">
    <property type="entry name" value="Ribokinase-like"/>
    <property type="match status" value="1"/>
</dbReference>
<dbReference type="InterPro" id="IPR011611">
    <property type="entry name" value="PfkB_dom"/>
</dbReference>
<evidence type="ECO:0000259" key="2">
    <source>
        <dbReference type="Pfam" id="PF00294"/>
    </source>
</evidence>
<dbReference type="Pfam" id="PF00294">
    <property type="entry name" value="PfkB"/>
    <property type="match status" value="1"/>
</dbReference>
<dbReference type="PANTHER" id="PTHR46969">
    <property type="entry name" value="BIFUNCTIONAL PROTEIN HLDE"/>
    <property type="match status" value="1"/>
</dbReference>
<evidence type="ECO:0000256" key="1">
    <source>
        <dbReference type="SAM" id="MobiDB-lite"/>
    </source>
</evidence>